<dbReference type="InterPro" id="IPR008962">
    <property type="entry name" value="PapD-like_sf"/>
</dbReference>
<protein>
    <recommendedName>
        <fullName evidence="4">MSP domain-containing protein</fullName>
    </recommendedName>
</protein>
<evidence type="ECO:0000256" key="1">
    <source>
        <dbReference type="ARBA" id="ARBA00008932"/>
    </source>
</evidence>
<comment type="caution">
    <text evidence="5">The sequence shown here is derived from an EMBL/GenBank/DDBJ whole genome shotgun (WGS) entry which is preliminary data.</text>
</comment>
<dbReference type="InterPro" id="IPR000535">
    <property type="entry name" value="MSP_dom"/>
</dbReference>
<dbReference type="SUPFAM" id="SSF49354">
    <property type="entry name" value="PapD-like"/>
    <property type="match status" value="1"/>
</dbReference>
<dbReference type="Proteomes" id="UP001202328">
    <property type="component" value="Unassembled WGS sequence"/>
</dbReference>
<evidence type="ECO:0000256" key="2">
    <source>
        <dbReference type="SAM" id="Coils"/>
    </source>
</evidence>
<proteinExistence type="inferred from homology"/>
<dbReference type="InterPro" id="IPR016763">
    <property type="entry name" value="VAP"/>
</dbReference>
<name>A0AAD4XNN4_9MAGN</name>
<evidence type="ECO:0000313" key="6">
    <source>
        <dbReference type="Proteomes" id="UP001202328"/>
    </source>
</evidence>
<evidence type="ECO:0000313" key="5">
    <source>
        <dbReference type="EMBL" id="KAI3927757.1"/>
    </source>
</evidence>
<sequence>MGPELLEIQPQDLKFTFELKKQSTCSVHLVNNLDQYVAFKVKTTSPKRYCVRPNIGIVQPRSTCDFTVTMQAQKVTPPDMQCKDKFLVQSTIVPFGTTEEDITPSMFAKDNGRYIEENKLRVILISPPHSSVLLPINGSPKQDLTCLDSSVKGQILKEMENYPLLHTCEVAKVSEDLKLSKSAEEFKVVKDVHELKLAEDVQEVKQADDVQYLKQSENVKDFNLEEDVRYINQAENVKDLNLAEEVHGLKMAKNTQELSPDKNVQDLKQTKDVQYLKLDDELKELKPAKDMQEWNLVDVAQETKLASDVQDLKLAQEVQDLKQDTDVEKLKLAKDVEELELTVAKLGSMLNKLESKLSEAEATNTKLRKETSTISEEKLTLQQEISMLKTKNGVQNAQKGFPSLFVLMVALISLVLGFKLNS</sequence>
<organism evidence="5 6">
    <name type="scientific">Papaver atlanticum</name>
    <dbReference type="NCBI Taxonomy" id="357466"/>
    <lineage>
        <taxon>Eukaryota</taxon>
        <taxon>Viridiplantae</taxon>
        <taxon>Streptophyta</taxon>
        <taxon>Embryophyta</taxon>
        <taxon>Tracheophyta</taxon>
        <taxon>Spermatophyta</taxon>
        <taxon>Magnoliopsida</taxon>
        <taxon>Ranunculales</taxon>
        <taxon>Papaveraceae</taxon>
        <taxon>Papaveroideae</taxon>
        <taxon>Papaver</taxon>
    </lineage>
</organism>
<keyword evidence="3" id="KW-1133">Transmembrane helix</keyword>
<accession>A0AAD4XNN4</accession>
<evidence type="ECO:0000259" key="4">
    <source>
        <dbReference type="PROSITE" id="PS50202"/>
    </source>
</evidence>
<evidence type="ECO:0000256" key="3">
    <source>
        <dbReference type="SAM" id="Phobius"/>
    </source>
</evidence>
<feature type="coiled-coil region" evidence="2">
    <location>
        <begin position="336"/>
        <end position="370"/>
    </location>
</feature>
<reference evidence="5" key="1">
    <citation type="submission" date="2022-04" db="EMBL/GenBank/DDBJ databases">
        <title>A functionally conserved STORR gene fusion in Papaver species that diverged 16.8 million years ago.</title>
        <authorList>
            <person name="Catania T."/>
        </authorList>
    </citation>
    <scope>NUCLEOTIDE SEQUENCE</scope>
    <source>
        <strain evidence="5">S-188037</strain>
    </source>
</reference>
<dbReference type="InterPro" id="IPR013783">
    <property type="entry name" value="Ig-like_fold"/>
</dbReference>
<dbReference type="AlphaFoldDB" id="A0AAD4XNN4"/>
<keyword evidence="3" id="KW-0472">Membrane</keyword>
<dbReference type="EMBL" id="JAJJMB010007708">
    <property type="protein sequence ID" value="KAI3927757.1"/>
    <property type="molecule type" value="Genomic_DNA"/>
</dbReference>
<keyword evidence="6" id="KW-1185">Reference proteome</keyword>
<dbReference type="GO" id="GO:0061817">
    <property type="term" value="P:endoplasmic reticulum-plasma membrane tethering"/>
    <property type="evidence" value="ECO:0007669"/>
    <property type="project" value="TreeGrafter"/>
</dbReference>
<gene>
    <name evidence="5" type="ORF">MKW98_023358</name>
</gene>
<dbReference type="Gene3D" id="2.60.40.10">
    <property type="entry name" value="Immunoglobulins"/>
    <property type="match status" value="1"/>
</dbReference>
<dbReference type="PANTHER" id="PTHR10809">
    <property type="entry name" value="VESICLE-ASSOCIATED MEMBRANE PROTEIN-ASSOCIATED PROTEIN"/>
    <property type="match status" value="1"/>
</dbReference>
<dbReference type="Pfam" id="PF00635">
    <property type="entry name" value="Motile_Sperm"/>
    <property type="match status" value="1"/>
</dbReference>
<dbReference type="FunFam" id="2.60.40.10:FF:000813">
    <property type="entry name" value="Vesicle-associated protein 1-1"/>
    <property type="match status" value="1"/>
</dbReference>
<feature type="transmembrane region" description="Helical" evidence="3">
    <location>
        <begin position="400"/>
        <end position="418"/>
    </location>
</feature>
<dbReference type="GO" id="GO:0090158">
    <property type="term" value="P:endoplasmic reticulum membrane organization"/>
    <property type="evidence" value="ECO:0007669"/>
    <property type="project" value="TreeGrafter"/>
</dbReference>
<dbReference type="GO" id="GO:0005789">
    <property type="term" value="C:endoplasmic reticulum membrane"/>
    <property type="evidence" value="ECO:0007669"/>
    <property type="project" value="InterPro"/>
</dbReference>
<dbReference type="PANTHER" id="PTHR10809:SF148">
    <property type="entry name" value="OS01G0936800 PROTEIN"/>
    <property type="match status" value="1"/>
</dbReference>
<keyword evidence="2" id="KW-0175">Coiled coil</keyword>
<comment type="similarity">
    <text evidence="1">Belongs to the VAMP-associated protein (VAP) (TC 9.B.17) family.</text>
</comment>
<keyword evidence="3" id="KW-0812">Transmembrane</keyword>
<dbReference type="PROSITE" id="PS50202">
    <property type="entry name" value="MSP"/>
    <property type="match status" value="1"/>
</dbReference>
<feature type="domain" description="MSP" evidence="4">
    <location>
        <begin position="5"/>
        <end position="125"/>
    </location>
</feature>
<dbReference type="GO" id="GO:0005886">
    <property type="term" value="C:plasma membrane"/>
    <property type="evidence" value="ECO:0007669"/>
    <property type="project" value="TreeGrafter"/>
</dbReference>